<name>A0ABS3MZJ6_9BACI</name>
<dbReference type="Pfam" id="PF13510">
    <property type="entry name" value="Fer2_4"/>
    <property type="match status" value="1"/>
</dbReference>
<dbReference type="Gene3D" id="3.10.20.440">
    <property type="entry name" value="2Fe-2S iron-sulphur cluster binding domain, sarcosine oxidase, alpha subunit, N-terminal domain"/>
    <property type="match status" value="1"/>
</dbReference>
<accession>A0ABS3MZJ6</accession>
<keyword evidence="4" id="KW-1185">Reference proteome</keyword>
<evidence type="ECO:0000313" key="3">
    <source>
        <dbReference type="EMBL" id="MBO1511428.1"/>
    </source>
</evidence>
<proteinExistence type="predicted"/>
<dbReference type="InterPro" id="IPR036010">
    <property type="entry name" value="2Fe-2S_ferredoxin-like_sf"/>
</dbReference>
<dbReference type="CDD" id="cd00207">
    <property type="entry name" value="fer2"/>
    <property type="match status" value="1"/>
</dbReference>
<dbReference type="EMBL" id="JAGDEL010000004">
    <property type="protein sequence ID" value="MBO1511428.1"/>
    <property type="molecule type" value="Genomic_DNA"/>
</dbReference>
<evidence type="ECO:0000256" key="1">
    <source>
        <dbReference type="ARBA" id="ARBA00023002"/>
    </source>
</evidence>
<evidence type="ECO:0000259" key="2">
    <source>
        <dbReference type="PROSITE" id="PS51085"/>
    </source>
</evidence>
<feature type="domain" description="2Fe-2S ferredoxin-type" evidence="2">
    <location>
        <begin position="19"/>
        <end position="101"/>
    </location>
</feature>
<dbReference type="InterPro" id="IPR001041">
    <property type="entry name" value="2Fe-2S_ferredoxin-type"/>
</dbReference>
<organism evidence="3 4">
    <name type="scientific">Metabacillus bambusae</name>
    <dbReference type="NCBI Taxonomy" id="2795218"/>
    <lineage>
        <taxon>Bacteria</taxon>
        <taxon>Bacillati</taxon>
        <taxon>Bacillota</taxon>
        <taxon>Bacilli</taxon>
        <taxon>Bacillales</taxon>
        <taxon>Bacillaceae</taxon>
        <taxon>Metabacillus</taxon>
    </lineage>
</organism>
<dbReference type="SUPFAM" id="SSF54292">
    <property type="entry name" value="2Fe-2S ferredoxin-like"/>
    <property type="match status" value="1"/>
</dbReference>
<dbReference type="PROSITE" id="PS51085">
    <property type="entry name" value="2FE2S_FER_2"/>
    <property type="match status" value="1"/>
</dbReference>
<comment type="caution">
    <text evidence="3">The sequence shown here is derived from an EMBL/GenBank/DDBJ whole genome shotgun (WGS) entry which is preliminary data.</text>
</comment>
<dbReference type="Proteomes" id="UP000663981">
    <property type="component" value="Unassembled WGS sequence"/>
</dbReference>
<reference evidence="3 4" key="1">
    <citation type="submission" date="2021-03" db="EMBL/GenBank/DDBJ databases">
        <title>Whole genome sequence of Metabacillus bambusae BG109.</title>
        <authorList>
            <person name="Jeong J.W."/>
        </authorList>
    </citation>
    <scope>NUCLEOTIDE SEQUENCE [LARGE SCALE GENOMIC DNA]</scope>
    <source>
        <strain evidence="3 4">BG109</strain>
    </source>
</reference>
<protein>
    <submittedName>
        <fullName evidence="3">(2Fe-2S)-binding protein</fullName>
    </submittedName>
</protein>
<dbReference type="RefSeq" id="WP_207976438.1">
    <property type="nucleotide sequence ID" value="NZ_JAGDEL010000004.1"/>
</dbReference>
<sequence length="110" mass="12292">MNTMRVNQHPILGDLENRKKVKIYFDDKQYIASEGDTIASALLASGVRTLRHHEDKGTPRGIYCNIGHCFECRVRVNGNNTVRACLTQVENDMRIESGINQTTTSLAGGR</sequence>
<gene>
    <name evidence="3" type="ORF">I7822_07075</name>
</gene>
<evidence type="ECO:0000313" key="4">
    <source>
        <dbReference type="Proteomes" id="UP000663981"/>
    </source>
</evidence>
<dbReference type="InterPro" id="IPR042204">
    <property type="entry name" value="2Fe-2S-bd_N"/>
</dbReference>
<keyword evidence="1" id="KW-0560">Oxidoreductase</keyword>